<name>A0ABD2MT32_9CUCU</name>
<proteinExistence type="inferred from homology"/>
<dbReference type="GO" id="GO:0005634">
    <property type="term" value="C:nucleus"/>
    <property type="evidence" value="ECO:0007669"/>
    <property type="project" value="UniProtKB-SubCell"/>
</dbReference>
<keyword evidence="5" id="KW-0647">Proteasome</keyword>
<feature type="compositionally biased region" description="Acidic residues" evidence="9">
    <location>
        <begin position="249"/>
        <end position="260"/>
    </location>
</feature>
<evidence type="ECO:0000256" key="2">
    <source>
        <dbReference type="ARBA" id="ARBA00004496"/>
    </source>
</evidence>
<comment type="function">
    <text evidence="7">May function as a proteasomal ubiquitin receptor. May promote the deubiquitinating activity associated with the 26S proteasome.</text>
</comment>
<keyword evidence="4" id="KW-0963">Cytoplasm</keyword>
<reference evidence="11 12" key="1">
    <citation type="journal article" date="2021" name="BMC Biol.">
        <title>Horizontally acquired antibacterial genes associated with adaptive radiation of ladybird beetles.</title>
        <authorList>
            <person name="Li H.S."/>
            <person name="Tang X.F."/>
            <person name="Huang Y.H."/>
            <person name="Xu Z.Y."/>
            <person name="Chen M.L."/>
            <person name="Du X.Y."/>
            <person name="Qiu B.Y."/>
            <person name="Chen P.T."/>
            <person name="Zhang W."/>
            <person name="Slipinski A."/>
            <person name="Escalona H.E."/>
            <person name="Waterhouse R.M."/>
            <person name="Zwick A."/>
            <person name="Pang H."/>
        </authorList>
    </citation>
    <scope>NUCLEOTIDE SEQUENCE [LARGE SCALE GENOMIC DNA]</scope>
    <source>
        <strain evidence="11">SYSU2018</strain>
    </source>
</reference>
<dbReference type="PANTHER" id="PTHR12225">
    <property type="entry name" value="ADHESION REGULATING MOLECULE 1 110 KDA CELL MEMBRANE GLYCOPROTEIN"/>
    <property type="match status" value="1"/>
</dbReference>
<evidence type="ECO:0000256" key="4">
    <source>
        <dbReference type="ARBA" id="ARBA00022490"/>
    </source>
</evidence>
<evidence type="ECO:0000256" key="5">
    <source>
        <dbReference type="ARBA" id="ARBA00022942"/>
    </source>
</evidence>
<dbReference type="GO" id="GO:0000502">
    <property type="term" value="C:proteasome complex"/>
    <property type="evidence" value="ECO:0007669"/>
    <property type="project" value="UniProtKB-KW"/>
</dbReference>
<keyword evidence="12" id="KW-1185">Reference proteome</keyword>
<comment type="subcellular location">
    <subcellularLocation>
        <location evidence="2">Cytoplasm</location>
    </subcellularLocation>
    <subcellularLocation>
        <location evidence="1">Nucleus</location>
    </subcellularLocation>
</comment>
<dbReference type="PROSITE" id="PS51917">
    <property type="entry name" value="PRU"/>
    <property type="match status" value="1"/>
</dbReference>
<evidence type="ECO:0000313" key="12">
    <source>
        <dbReference type="Proteomes" id="UP001516400"/>
    </source>
</evidence>
<sequence>MSLFVAPPLGSTNGHRHYVEMKAGKMNKKDNWVYPDKRKGLLYIYQNSEALMHFCWKNRLTNDVEDDLIIFPGDCSYSRVRQCTTGRVYLLKFNNSLVRKFYWLQEPKTDKDDEHCKRINYLLNHPPVPASMPGVYVPYMLNDMSQSQLNRIFGPNVAATLSALLNREASSSSTNTDQIRSSERSHSKHFSTPTSNLSSKSDLTNHEQKKSSLKLASRPSQLGTNSKDKKKPSKSVTILENIEVKKETSEDESNLDEEEKSDGSRNREDYEDNDEDSSDI</sequence>
<dbReference type="Gene3D" id="2.30.29.70">
    <property type="entry name" value="Proteasomal ubiquitin receptor Rpn13/ADRM1"/>
    <property type="match status" value="1"/>
</dbReference>
<evidence type="ECO:0000256" key="7">
    <source>
        <dbReference type="ARBA" id="ARBA00054744"/>
    </source>
</evidence>
<evidence type="ECO:0000256" key="8">
    <source>
        <dbReference type="ARBA" id="ARBA00070663"/>
    </source>
</evidence>
<evidence type="ECO:0000256" key="3">
    <source>
        <dbReference type="ARBA" id="ARBA00009216"/>
    </source>
</evidence>
<comment type="caution">
    <text evidence="11">The sequence shown here is derived from an EMBL/GenBank/DDBJ whole genome shotgun (WGS) entry which is preliminary data.</text>
</comment>
<evidence type="ECO:0000313" key="11">
    <source>
        <dbReference type="EMBL" id="KAL3269626.1"/>
    </source>
</evidence>
<dbReference type="InterPro" id="IPR044868">
    <property type="entry name" value="Rpn13/ADRM1_Pru"/>
</dbReference>
<evidence type="ECO:0000256" key="9">
    <source>
        <dbReference type="SAM" id="MobiDB-lite"/>
    </source>
</evidence>
<dbReference type="InterPro" id="IPR006773">
    <property type="entry name" value="Rpn13/ADRM1"/>
</dbReference>
<evidence type="ECO:0000259" key="10">
    <source>
        <dbReference type="PROSITE" id="PS51917"/>
    </source>
</evidence>
<dbReference type="FunFam" id="2.30.29.70:FF:000001">
    <property type="entry name" value="Proteasomal ubiquitin receptor ADRM1"/>
    <property type="match status" value="1"/>
</dbReference>
<dbReference type="InterPro" id="IPR038633">
    <property type="entry name" value="Rpn13/ADRM1_Pru_sf"/>
</dbReference>
<dbReference type="AlphaFoldDB" id="A0ABD2MT32"/>
<keyword evidence="6" id="KW-0539">Nucleus</keyword>
<feature type="compositionally biased region" description="Polar residues" evidence="9">
    <location>
        <begin position="190"/>
        <end position="202"/>
    </location>
</feature>
<accession>A0ABD2MT32</accession>
<dbReference type="EMBL" id="JABFTP020000021">
    <property type="protein sequence ID" value="KAL3269626.1"/>
    <property type="molecule type" value="Genomic_DNA"/>
</dbReference>
<dbReference type="Pfam" id="PF04683">
    <property type="entry name" value="Rpn13_ADRM1_Pru"/>
    <property type="match status" value="1"/>
</dbReference>
<evidence type="ECO:0000256" key="6">
    <source>
        <dbReference type="ARBA" id="ARBA00023242"/>
    </source>
</evidence>
<feature type="compositionally biased region" description="Acidic residues" evidence="9">
    <location>
        <begin position="269"/>
        <end position="280"/>
    </location>
</feature>
<protein>
    <recommendedName>
        <fullName evidence="8">Proteasomal ubiquitin receptor ADRM1 homolog</fullName>
    </recommendedName>
</protein>
<dbReference type="CDD" id="cd13314">
    <property type="entry name" value="PH_Rpn13"/>
    <property type="match status" value="1"/>
</dbReference>
<comment type="similarity">
    <text evidence="3">Belongs to the ADRM1 family.</text>
</comment>
<evidence type="ECO:0000256" key="1">
    <source>
        <dbReference type="ARBA" id="ARBA00004123"/>
    </source>
</evidence>
<feature type="domain" description="Pru" evidence="10">
    <location>
        <begin position="13"/>
        <end position="126"/>
    </location>
</feature>
<feature type="region of interest" description="Disordered" evidence="9">
    <location>
        <begin position="168"/>
        <end position="280"/>
    </location>
</feature>
<dbReference type="Proteomes" id="UP001516400">
    <property type="component" value="Unassembled WGS sequence"/>
</dbReference>
<dbReference type="PANTHER" id="PTHR12225:SF0">
    <property type="entry name" value="PROTEASOMAL UBIQUITIN RECEPTOR ADRM1"/>
    <property type="match status" value="1"/>
</dbReference>
<dbReference type="GO" id="GO:0005737">
    <property type="term" value="C:cytoplasm"/>
    <property type="evidence" value="ECO:0007669"/>
    <property type="project" value="UniProtKB-SubCell"/>
</dbReference>
<organism evidence="11 12">
    <name type="scientific">Cryptolaemus montrouzieri</name>
    <dbReference type="NCBI Taxonomy" id="559131"/>
    <lineage>
        <taxon>Eukaryota</taxon>
        <taxon>Metazoa</taxon>
        <taxon>Ecdysozoa</taxon>
        <taxon>Arthropoda</taxon>
        <taxon>Hexapoda</taxon>
        <taxon>Insecta</taxon>
        <taxon>Pterygota</taxon>
        <taxon>Neoptera</taxon>
        <taxon>Endopterygota</taxon>
        <taxon>Coleoptera</taxon>
        <taxon>Polyphaga</taxon>
        <taxon>Cucujiformia</taxon>
        <taxon>Coccinelloidea</taxon>
        <taxon>Coccinellidae</taxon>
        <taxon>Scymninae</taxon>
        <taxon>Scymnini</taxon>
        <taxon>Cryptolaemus</taxon>
    </lineage>
</organism>
<gene>
    <name evidence="11" type="ORF">HHI36_008690</name>
</gene>
<feature type="compositionally biased region" description="Polar residues" evidence="9">
    <location>
        <begin position="168"/>
        <end position="179"/>
    </location>
</feature>